<keyword evidence="2" id="KW-1185">Reference proteome</keyword>
<protein>
    <submittedName>
        <fullName evidence="1">Uncharacterized protein</fullName>
    </submittedName>
</protein>
<sequence length="112" mass="11155">MATVGTGVITRAASTSDLSPNAASASGDKFTAGHDVWLFLENTSGAPITVTVTTPGTVRGQAIADLTISVPAGGYAVRGPWPADTFGDAGGLVSLTYSTHTGLSFGAWKVGA</sequence>
<proteinExistence type="predicted"/>
<dbReference type="Proteomes" id="UP000198906">
    <property type="component" value="Unassembled WGS sequence"/>
</dbReference>
<accession>A0A1C6RD78</accession>
<evidence type="ECO:0000313" key="1">
    <source>
        <dbReference type="EMBL" id="SCL15061.1"/>
    </source>
</evidence>
<evidence type="ECO:0000313" key="2">
    <source>
        <dbReference type="Proteomes" id="UP000198906"/>
    </source>
</evidence>
<organism evidence="1 2">
    <name type="scientific">Micromonospora inyonensis</name>
    <dbReference type="NCBI Taxonomy" id="47866"/>
    <lineage>
        <taxon>Bacteria</taxon>
        <taxon>Bacillati</taxon>
        <taxon>Actinomycetota</taxon>
        <taxon>Actinomycetes</taxon>
        <taxon>Micromonosporales</taxon>
        <taxon>Micromonosporaceae</taxon>
        <taxon>Micromonospora</taxon>
    </lineage>
</organism>
<gene>
    <name evidence="1" type="ORF">GA0074694_1035</name>
</gene>
<reference evidence="2" key="1">
    <citation type="submission" date="2016-06" db="EMBL/GenBank/DDBJ databases">
        <authorList>
            <person name="Varghese N."/>
        </authorList>
    </citation>
    <scope>NUCLEOTIDE SEQUENCE [LARGE SCALE GENOMIC DNA]</scope>
    <source>
        <strain evidence="2">DSM 46123</strain>
    </source>
</reference>
<dbReference type="RefSeq" id="WP_091453171.1">
    <property type="nucleotide sequence ID" value="NZ_FMHU01000001.1"/>
</dbReference>
<dbReference type="STRING" id="47866.GA0074694_1035"/>
<dbReference type="AlphaFoldDB" id="A0A1C6RD78"/>
<dbReference type="EMBL" id="FMHU01000001">
    <property type="protein sequence ID" value="SCL15061.1"/>
    <property type="molecule type" value="Genomic_DNA"/>
</dbReference>
<name>A0A1C6RD78_9ACTN</name>